<dbReference type="Proteomes" id="UP000191200">
    <property type="component" value="Chromosome"/>
</dbReference>
<dbReference type="OrthoDB" id="2356942at2"/>
<evidence type="ECO:0000313" key="4">
    <source>
        <dbReference type="Proteomes" id="UP000191200"/>
    </source>
</evidence>
<accession>A0A1J0A808</accession>
<dbReference type="Pfam" id="PF13731">
    <property type="entry name" value="WxL"/>
    <property type="match status" value="1"/>
</dbReference>
<feature type="domain" description="WxL" evidence="2">
    <location>
        <begin position="46"/>
        <end position="212"/>
    </location>
</feature>
<dbReference type="InterPro" id="IPR027994">
    <property type="entry name" value="WxL_dom"/>
</dbReference>
<evidence type="ECO:0000313" key="3">
    <source>
        <dbReference type="EMBL" id="APB32041.1"/>
    </source>
</evidence>
<dbReference type="EMBL" id="CP017267">
    <property type="protein sequence ID" value="APB32041.1"/>
    <property type="molecule type" value="Genomic_DNA"/>
</dbReference>
<organism evidence="3 4">
    <name type="scientific">Vagococcus teuberi</name>
    <dbReference type="NCBI Taxonomy" id="519472"/>
    <lineage>
        <taxon>Bacteria</taxon>
        <taxon>Bacillati</taxon>
        <taxon>Bacillota</taxon>
        <taxon>Bacilli</taxon>
        <taxon>Lactobacillales</taxon>
        <taxon>Enterococcaceae</taxon>
        <taxon>Vagococcus</taxon>
    </lineage>
</organism>
<gene>
    <name evidence="3" type="ORF">BHY08_09610</name>
</gene>
<dbReference type="KEGG" id="vte:BHY08_09610"/>
<proteinExistence type="predicted"/>
<reference evidence="3 4" key="1">
    <citation type="submission" date="2016-09" db="EMBL/GenBank/DDBJ databases">
        <title>Vagococcus teuberi sp. nov., isolated from the Malian artisanal sour milk fene.</title>
        <authorList>
            <person name="Wullschleger S."/>
            <person name="Seifert C."/>
            <person name="Baumgartner S."/>
            <person name="Lacroix C."/>
            <person name="Bonfoh B."/>
            <person name="Stevens M.J."/>
            <person name="Meile L."/>
        </authorList>
    </citation>
    <scope>NUCLEOTIDE SEQUENCE [LARGE SCALE GENOMIC DNA]</scope>
    <source>
        <strain evidence="3 4">DSM 21459</strain>
    </source>
</reference>
<evidence type="ECO:0000256" key="1">
    <source>
        <dbReference type="SAM" id="SignalP"/>
    </source>
</evidence>
<feature type="signal peptide" evidence="1">
    <location>
        <begin position="1"/>
        <end position="24"/>
    </location>
</feature>
<name>A0A1J0A808_9ENTE</name>
<feature type="chain" id="PRO_5009608666" description="WxL domain-containing protein" evidence="1">
    <location>
        <begin position="25"/>
        <end position="215"/>
    </location>
</feature>
<evidence type="ECO:0000259" key="2">
    <source>
        <dbReference type="Pfam" id="PF13731"/>
    </source>
</evidence>
<dbReference type="STRING" id="519472.BHY08_09610"/>
<protein>
    <recommendedName>
        <fullName evidence="2">WxL domain-containing protein</fullName>
    </recommendedName>
</protein>
<dbReference type="AlphaFoldDB" id="A0A1J0A808"/>
<sequence length="215" mass="22775">MKKLLLFNVLILSVMFLNDKEAFAAEIGESKKASVILTQDESPGANLLSITQASNLNFGSKSITLDDLIFKTTEASTIQITDLRGSAPGWRLSVSLGEFTSTDNKKLSGVQMFYPSANFSTVEGAVNSDIRKPVSVTNSSDISFTDPNVKGVLLSASSTPSSQVLINAANEKGNGQWTATYALDNSIELKVPSGNFAGAYSANLTYTLTDGPSAT</sequence>
<keyword evidence="1" id="KW-0732">Signal</keyword>
<keyword evidence="4" id="KW-1185">Reference proteome</keyword>
<dbReference type="RefSeq" id="WP_071457650.1">
    <property type="nucleotide sequence ID" value="NZ_CP017267.1"/>
</dbReference>